<comment type="cofactor">
    <cofactor evidence="13">
        <name>Mn(2+)</name>
        <dbReference type="ChEBI" id="CHEBI:29035"/>
    </cofactor>
    <cofactor evidence="13">
        <name>Fe(2+)</name>
        <dbReference type="ChEBI" id="CHEBI:29033"/>
    </cofactor>
    <text evidence="13">Binds 1 Mn(2+) or Fe(2+) ion per subunit.</text>
</comment>
<name>A0A1I5X3F0_9BACT</name>
<dbReference type="GO" id="GO:1900376">
    <property type="term" value="P:regulation of secondary metabolite biosynthetic process"/>
    <property type="evidence" value="ECO:0007669"/>
    <property type="project" value="TreeGrafter"/>
</dbReference>
<proteinExistence type="inferred from homology"/>
<dbReference type="GO" id="GO:0008270">
    <property type="term" value="F:zinc ion binding"/>
    <property type="evidence" value="ECO:0007669"/>
    <property type="project" value="TreeGrafter"/>
</dbReference>
<evidence type="ECO:0000256" key="8">
    <source>
        <dbReference type="ARBA" id="ARBA00022833"/>
    </source>
</evidence>
<evidence type="ECO:0000256" key="7">
    <source>
        <dbReference type="ARBA" id="ARBA00022723"/>
    </source>
</evidence>
<keyword evidence="11" id="KW-0804">Transcription</keyword>
<dbReference type="PANTHER" id="PTHR33202:SF2">
    <property type="entry name" value="FERRIC UPTAKE REGULATION PROTEIN"/>
    <property type="match status" value="1"/>
</dbReference>
<organism evidence="14 15">
    <name type="scientific">Pseudarcicella hirudinis</name>
    <dbReference type="NCBI Taxonomy" id="1079859"/>
    <lineage>
        <taxon>Bacteria</taxon>
        <taxon>Pseudomonadati</taxon>
        <taxon>Bacteroidota</taxon>
        <taxon>Cytophagia</taxon>
        <taxon>Cytophagales</taxon>
        <taxon>Flectobacillaceae</taxon>
        <taxon>Pseudarcicella</taxon>
    </lineage>
</organism>
<feature type="binding site" evidence="12">
    <location>
        <position position="143"/>
    </location>
    <ligand>
        <name>Zn(2+)</name>
        <dbReference type="ChEBI" id="CHEBI:29105"/>
    </ligand>
</feature>
<evidence type="ECO:0000256" key="1">
    <source>
        <dbReference type="ARBA" id="ARBA00004496"/>
    </source>
</evidence>
<feature type="binding site" evidence="12">
    <location>
        <position position="103"/>
    </location>
    <ligand>
        <name>Zn(2+)</name>
        <dbReference type="ChEBI" id="CHEBI:29105"/>
    </ligand>
</feature>
<dbReference type="GO" id="GO:0045892">
    <property type="term" value="P:negative regulation of DNA-templated transcription"/>
    <property type="evidence" value="ECO:0007669"/>
    <property type="project" value="TreeGrafter"/>
</dbReference>
<evidence type="ECO:0000256" key="12">
    <source>
        <dbReference type="PIRSR" id="PIRSR602481-1"/>
    </source>
</evidence>
<keyword evidence="10" id="KW-0238">DNA-binding</keyword>
<dbReference type="CDD" id="cd07153">
    <property type="entry name" value="Fur_like"/>
    <property type="match status" value="1"/>
</dbReference>
<evidence type="ECO:0000256" key="3">
    <source>
        <dbReference type="ARBA" id="ARBA00011738"/>
    </source>
</evidence>
<evidence type="ECO:0000313" key="15">
    <source>
        <dbReference type="Proteomes" id="UP000199306"/>
    </source>
</evidence>
<evidence type="ECO:0000256" key="5">
    <source>
        <dbReference type="ARBA" id="ARBA00022490"/>
    </source>
</evidence>
<dbReference type="GO" id="GO:0005829">
    <property type="term" value="C:cytosol"/>
    <property type="evidence" value="ECO:0007669"/>
    <property type="project" value="TreeGrafter"/>
</dbReference>
<comment type="subunit">
    <text evidence="3">Homodimer.</text>
</comment>
<dbReference type="EMBL" id="FOXH01000013">
    <property type="protein sequence ID" value="SFQ26499.1"/>
    <property type="molecule type" value="Genomic_DNA"/>
</dbReference>
<evidence type="ECO:0000256" key="11">
    <source>
        <dbReference type="ARBA" id="ARBA00023163"/>
    </source>
</evidence>
<dbReference type="Pfam" id="PF01475">
    <property type="entry name" value="FUR"/>
    <property type="match status" value="1"/>
</dbReference>
<feature type="binding site" evidence="12">
    <location>
        <position position="148"/>
    </location>
    <ligand>
        <name>Zn(2+)</name>
        <dbReference type="ChEBI" id="CHEBI:29105"/>
    </ligand>
</feature>
<feature type="binding site" evidence="12">
    <location>
        <position position="106"/>
    </location>
    <ligand>
        <name>Zn(2+)</name>
        <dbReference type="ChEBI" id="CHEBI:29105"/>
    </ligand>
</feature>
<dbReference type="STRING" id="1079859.SAMN04515674_113112"/>
<dbReference type="Gene3D" id="1.10.10.10">
    <property type="entry name" value="Winged helix-like DNA-binding domain superfamily/Winged helix DNA-binding domain"/>
    <property type="match status" value="1"/>
</dbReference>
<accession>A0A1I5X3F0</accession>
<evidence type="ECO:0000313" key="14">
    <source>
        <dbReference type="EMBL" id="SFQ26499.1"/>
    </source>
</evidence>
<evidence type="ECO:0000256" key="9">
    <source>
        <dbReference type="ARBA" id="ARBA00023015"/>
    </source>
</evidence>
<dbReference type="OrthoDB" id="8659436at2"/>
<dbReference type="InterPro" id="IPR002481">
    <property type="entry name" value="FUR"/>
</dbReference>
<reference evidence="14 15" key="1">
    <citation type="submission" date="2016-10" db="EMBL/GenBank/DDBJ databases">
        <authorList>
            <person name="de Groot N.N."/>
        </authorList>
    </citation>
    <scope>NUCLEOTIDE SEQUENCE [LARGE SCALE GENOMIC DNA]</scope>
    <source>
        <strain evidence="15">E92,LMG 26720,CCM 7988</strain>
    </source>
</reference>
<comment type="cofactor">
    <cofactor evidence="12">
        <name>Zn(2+)</name>
        <dbReference type="ChEBI" id="CHEBI:29105"/>
    </cofactor>
    <text evidence="12">Binds 1 zinc ion per subunit.</text>
</comment>
<dbReference type="Gene3D" id="3.30.1490.190">
    <property type="match status" value="1"/>
</dbReference>
<evidence type="ECO:0000256" key="6">
    <source>
        <dbReference type="ARBA" id="ARBA00022491"/>
    </source>
</evidence>
<dbReference type="PANTHER" id="PTHR33202">
    <property type="entry name" value="ZINC UPTAKE REGULATION PROTEIN"/>
    <property type="match status" value="1"/>
</dbReference>
<dbReference type="AlphaFoldDB" id="A0A1I5X3F0"/>
<dbReference type="GO" id="GO:0000976">
    <property type="term" value="F:transcription cis-regulatory region binding"/>
    <property type="evidence" value="ECO:0007669"/>
    <property type="project" value="TreeGrafter"/>
</dbReference>
<evidence type="ECO:0000256" key="4">
    <source>
        <dbReference type="ARBA" id="ARBA00020910"/>
    </source>
</evidence>
<protein>
    <recommendedName>
        <fullName evidence="4">Ferric uptake regulation protein</fullName>
    </recommendedName>
</protein>
<keyword evidence="8 12" id="KW-0862">Zinc</keyword>
<dbReference type="GO" id="GO:0003700">
    <property type="term" value="F:DNA-binding transcription factor activity"/>
    <property type="evidence" value="ECO:0007669"/>
    <property type="project" value="InterPro"/>
</dbReference>
<keyword evidence="5" id="KW-0963">Cytoplasm</keyword>
<dbReference type="InterPro" id="IPR036390">
    <property type="entry name" value="WH_DNA-bd_sf"/>
</dbReference>
<gene>
    <name evidence="14" type="ORF">SAMN04515674_113112</name>
</gene>
<dbReference type="InterPro" id="IPR036388">
    <property type="entry name" value="WH-like_DNA-bd_sf"/>
</dbReference>
<dbReference type="InterPro" id="IPR043135">
    <property type="entry name" value="Fur_C"/>
</dbReference>
<keyword evidence="15" id="KW-1185">Reference proteome</keyword>
<keyword evidence="6" id="KW-0678">Repressor</keyword>
<comment type="subcellular location">
    <subcellularLocation>
        <location evidence="1">Cytoplasm</location>
    </subcellularLocation>
</comment>
<sequence>MTPNTFALIKATLNEYLAKKGLRRTEERYAILKEIYSREDHFEAEELYLAMKVKNFIVSRATVYNTLDLLVDCDLVIKHQFGNKISSRYEKAFERRQHDHLVCTDCQRVSEFCDPRLMNIQKMVGELMEADIHHHSLTFYASCLKKNCEHRKNAPETSSESNRKSN</sequence>
<dbReference type="SUPFAM" id="SSF46785">
    <property type="entry name" value="Winged helix' DNA-binding domain"/>
    <property type="match status" value="1"/>
</dbReference>
<dbReference type="RefSeq" id="WP_092018814.1">
    <property type="nucleotide sequence ID" value="NZ_FOXH01000013.1"/>
</dbReference>
<feature type="binding site" evidence="13">
    <location>
        <position position="135"/>
    </location>
    <ligand>
        <name>Fe cation</name>
        <dbReference type="ChEBI" id="CHEBI:24875"/>
    </ligand>
</feature>
<feature type="binding site" evidence="13">
    <location>
        <position position="99"/>
    </location>
    <ligand>
        <name>Fe cation</name>
        <dbReference type="ChEBI" id="CHEBI:24875"/>
    </ligand>
</feature>
<keyword evidence="7 12" id="KW-0479">Metal-binding</keyword>
<comment type="similarity">
    <text evidence="2">Belongs to the Fur family.</text>
</comment>
<keyword evidence="13" id="KW-0408">Iron</keyword>
<evidence type="ECO:0000256" key="13">
    <source>
        <dbReference type="PIRSR" id="PIRSR602481-2"/>
    </source>
</evidence>
<dbReference type="Proteomes" id="UP000199306">
    <property type="component" value="Unassembled WGS sequence"/>
</dbReference>
<keyword evidence="9" id="KW-0805">Transcription regulation</keyword>
<evidence type="ECO:0000256" key="10">
    <source>
        <dbReference type="ARBA" id="ARBA00023125"/>
    </source>
</evidence>
<evidence type="ECO:0000256" key="2">
    <source>
        <dbReference type="ARBA" id="ARBA00007957"/>
    </source>
</evidence>